<evidence type="ECO:0000313" key="2">
    <source>
        <dbReference type="EMBL" id="RZB12816.1"/>
    </source>
</evidence>
<name>A0A4Q6I7Y8_9RICK</name>
<accession>A0A4Q6I7Y8</accession>
<reference evidence="2 3" key="1">
    <citation type="submission" date="2018-06" db="EMBL/GenBank/DDBJ databases">
        <title>Complete Genome Sequence of Ehrlichia minasensis Isolated From Cattle.</title>
        <authorList>
            <person name="Aguiar D.M."/>
            <person name="Araujo J.P.A.Jr."/>
            <person name="Nakazato L."/>
            <person name="Bard E."/>
            <person name="Cabezas-Cruz A."/>
        </authorList>
    </citation>
    <scope>NUCLEOTIDE SEQUENCE [LARGE SCALE GENOMIC DNA]</scope>
    <source>
        <strain evidence="2 3">B11</strain>
    </source>
</reference>
<feature type="transmembrane region" description="Helical" evidence="1">
    <location>
        <begin position="12"/>
        <end position="38"/>
    </location>
</feature>
<comment type="caution">
    <text evidence="2">The sequence shown here is derived from an EMBL/GenBank/DDBJ whole genome shotgun (WGS) entry which is preliminary data.</text>
</comment>
<gene>
    <name evidence="2" type="ORF">DRF75_02220</name>
</gene>
<dbReference type="EMBL" id="QOHL01000007">
    <property type="protein sequence ID" value="RZB12816.1"/>
    <property type="molecule type" value="Genomic_DNA"/>
</dbReference>
<proteinExistence type="predicted"/>
<organism evidence="2 3">
    <name type="scientific">Ehrlichia minasensis</name>
    <dbReference type="NCBI Taxonomy" id="1242993"/>
    <lineage>
        <taxon>Bacteria</taxon>
        <taxon>Pseudomonadati</taxon>
        <taxon>Pseudomonadota</taxon>
        <taxon>Alphaproteobacteria</taxon>
        <taxon>Rickettsiales</taxon>
        <taxon>Anaplasmataceae</taxon>
        <taxon>Ehrlichia</taxon>
    </lineage>
</organism>
<dbReference type="Proteomes" id="UP000293377">
    <property type="component" value="Unassembled WGS sequence"/>
</dbReference>
<keyword evidence="1" id="KW-0812">Transmembrane</keyword>
<evidence type="ECO:0000313" key="3">
    <source>
        <dbReference type="Proteomes" id="UP000293377"/>
    </source>
</evidence>
<keyword evidence="1" id="KW-0472">Membrane</keyword>
<dbReference type="AlphaFoldDB" id="A0A4Q6I7Y8"/>
<sequence>MFLSIRVWKTDSALTISMIILGIVVISVLLAVIVFACLQKIGSKVIHDIDIEDASLADESQGLDDDGQNERQLSRNRVQQLVLGFHDMVVETVQSSRSGQIVGGG</sequence>
<keyword evidence="1" id="KW-1133">Transmembrane helix</keyword>
<keyword evidence="3" id="KW-1185">Reference proteome</keyword>
<evidence type="ECO:0000256" key="1">
    <source>
        <dbReference type="SAM" id="Phobius"/>
    </source>
</evidence>
<protein>
    <submittedName>
        <fullName evidence="2">Uncharacterized protein</fullName>
    </submittedName>
</protein>